<sequence length="173" mass="19629">MSKTDIDLREIDAQIDAWVEKTSRMTGNVCQERQPWNNVVTADAIRHFAYGTDDDNPLWTDPDYAARSAFGKLQAPPTFLVSNLYPILHGAPMKAPLASLIGGVEYEWFKPISVGDRLRPEARQKDFQEKRNKQGRRLNFVTSDITYYDQDDQLVGRATCTMIMAAQIGTQLM</sequence>
<dbReference type="EMBL" id="UINC01159830">
    <property type="protein sequence ID" value="SVD58131.1"/>
    <property type="molecule type" value="Genomic_DNA"/>
</dbReference>
<proteinExistence type="predicted"/>
<dbReference type="InterPro" id="IPR039569">
    <property type="entry name" value="FAS1-like_DH_region"/>
</dbReference>
<accession>A0A382WJ84</accession>
<evidence type="ECO:0000313" key="2">
    <source>
        <dbReference type="EMBL" id="SVD58131.1"/>
    </source>
</evidence>
<dbReference type="InterPro" id="IPR029069">
    <property type="entry name" value="HotDog_dom_sf"/>
</dbReference>
<dbReference type="SUPFAM" id="SSF54637">
    <property type="entry name" value="Thioesterase/thiol ester dehydrase-isomerase"/>
    <property type="match status" value="1"/>
</dbReference>
<feature type="non-terminal residue" evidence="2">
    <location>
        <position position="173"/>
    </location>
</feature>
<dbReference type="AlphaFoldDB" id="A0A382WJ84"/>
<feature type="non-terminal residue" evidence="2">
    <location>
        <position position="1"/>
    </location>
</feature>
<dbReference type="Pfam" id="PF13452">
    <property type="entry name" value="FAS1_DH_region"/>
    <property type="match status" value="1"/>
</dbReference>
<organism evidence="2">
    <name type="scientific">marine metagenome</name>
    <dbReference type="NCBI Taxonomy" id="408172"/>
    <lineage>
        <taxon>unclassified sequences</taxon>
        <taxon>metagenomes</taxon>
        <taxon>ecological metagenomes</taxon>
    </lineage>
</organism>
<reference evidence="2" key="1">
    <citation type="submission" date="2018-05" db="EMBL/GenBank/DDBJ databases">
        <authorList>
            <person name="Lanie J.A."/>
            <person name="Ng W.-L."/>
            <person name="Kazmierczak K.M."/>
            <person name="Andrzejewski T.M."/>
            <person name="Davidsen T.M."/>
            <person name="Wayne K.J."/>
            <person name="Tettelin H."/>
            <person name="Glass J.I."/>
            <person name="Rusch D."/>
            <person name="Podicherti R."/>
            <person name="Tsui H.-C.T."/>
            <person name="Winkler M.E."/>
        </authorList>
    </citation>
    <scope>NUCLEOTIDE SEQUENCE</scope>
</reference>
<dbReference type="Gene3D" id="3.10.129.10">
    <property type="entry name" value="Hotdog Thioesterase"/>
    <property type="match status" value="1"/>
</dbReference>
<evidence type="ECO:0000259" key="1">
    <source>
        <dbReference type="Pfam" id="PF13452"/>
    </source>
</evidence>
<protein>
    <recommendedName>
        <fullName evidence="1">FAS1-like dehydratase domain-containing protein</fullName>
    </recommendedName>
</protein>
<name>A0A382WJ84_9ZZZZ</name>
<dbReference type="CDD" id="cd03441">
    <property type="entry name" value="R_hydratase_like"/>
    <property type="match status" value="1"/>
</dbReference>
<feature type="domain" description="FAS1-like dehydratase" evidence="1">
    <location>
        <begin position="31"/>
        <end position="155"/>
    </location>
</feature>
<gene>
    <name evidence="2" type="ORF">METZ01_LOCUS410985</name>
</gene>